<evidence type="ECO:0000313" key="2">
    <source>
        <dbReference type="EMBL" id="NYS61045.1"/>
    </source>
</evidence>
<accession>A0A7Z0RVB5</accession>
<dbReference type="AlphaFoldDB" id="A0A7Z0RVB5"/>
<dbReference type="PANTHER" id="PTHR37844">
    <property type="entry name" value="SER/THR PROTEIN PHOSPHATASE SUPERFAMILY (AFU_ORTHOLOGUE AFUA_1G14840)"/>
    <property type="match status" value="1"/>
</dbReference>
<dbReference type="Proteomes" id="UP000586119">
    <property type="component" value="Unassembled WGS sequence"/>
</dbReference>
<keyword evidence="3" id="KW-1185">Reference proteome</keyword>
<reference evidence="2 3" key="1">
    <citation type="journal article" date="2015" name="Int. J. Syst. Evol. Microbiol.">
        <title>Halomonas salicampi sp. nov., a halotolerant and alkalitolerant bacterium isolated from a saltern soil.</title>
        <authorList>
            <person name="Lee J.C."/>
            <person name="Kim Y.S."/>
            <person name="Yun B.S."/>
            <person name="Whang K.S."/>
        </authorList>
    </citation>
    <scope>NUCLEOTIDE SEQUENCE [LARGE SCALE GENOMIC DNA]</scope>
    <source>
        <strain evidence="2 3">BH103</strain>
    </source>
</reference>
<dbReference type="Gene3D" id="3.60.21.10">
    <property type="match status" value="1"/>
</dbReference>
<sequence>MKLRVLSDLHLEHFDQGRELPDVPADAVILAGDIHEGTQGLTWAAEHFPDLPIIYVPGNHEYYDHCMPVLLKQLRAEAQRLGIHLLDNDSVVIGGVKFIGSTLWTDFALYANEPIDTTEQTYKKALSHMPDFRIVEQPEGVIFSPEESQRLHSDAATWLAQELAAPFSGPKVVITHHAPLAACIPPRYQGDTLSPAFASHLPHLMGSADLWIHGHVHETVDLEEKGTRVIANPGGYPDEFDTPCFEPSLVIDVPTNGGKV</sequence>
<name>A0A7Z0RVB5_9GAMM</name>
<dbReference type="InterPro" id="IPR004843">
    <property type="entry name" value="Calcineurin-like_PHP"/>
</dbReference>
<dbReference type="Pfam" id="PF00149">
    <property type="entry name" value="Metallophos"/>
    <property type="match status" value="1"/>
</dbReference>
<feature type="domain" description="Calcineurin-like phosphoesterase" evidence="1">
    <location>
        <begin position="1"/>
        <end position="218"/>
    </location>
</feature>
<dbReference type="PANTHER" id="PTHR37844:SF2">
    <property type="entry name" value="SER_THR PROTEIN PHOSPHATASE SUPERFAMILY (AFU_ORTHOLOGUE AFUA_1G14840)"/>
    <property type="match status" value="1"/>
</dbReference>
<dbReference type="RefSeq" id="WP_179930364.1">
    <property type="nucleotide sequence ID" value="NZ_JACCDF010000007.1"/>
</dbReference>
<dbReference type="GO" id="GO:0016787">
    <property type="term" value="F:hydrolase activity"/>
    <property type="evidence" value="ECO:0007669"/>
    <property type="project" value="InterPro"/>
</dbReference>
<comment type="caution">
    <text evidence="2">The sequence shown here is derived from an EMBL/GenBank/DDBJ whole genome shotgun (WGS) entry which is preliminary data.</text>
</comment>
<dbReference type="SUPFAM" id="SSF56300">
    <property type="entry name" value="Metallo-dependent phosphatases"/>
    <property type="match status" value="1"/>
</dbReference>
<dbReference type="EMBL" id="JACCDF010000007">
    <property type="protein sequence ID" value="NYS61045.1"/>
    <property type="molecule type" value="Genomic_DNA"/>
</dbReference>
<evidence type="ECO:0000259" key="1">
    <source>
        <dbReference type="Pfam" id="PF00149"/>
    </source>
</evidence>
<proteinExistence type="predicted"/>
<evidence type="ECO:0000313" key="3">
    <source>
        <dbReference type="Proteomes" id="UP000586119"/>
    </source>
</evidence>
<dbReference type="InterPro" id="IPR029052">
    <property type="entry name" value="Metallo-depent_PP-like"/>
</dbReference>
<protein>
    <submittedName>
        <fullName evidence="2">Metallophosphoesterase family protein</fullName>
    </submittedName>
</protein>
<gene>
    <name evidence="2" type="ORF">HZS81_09795</name>
</gene>
<organism evidence="2 3">
    <name type="scientific">Vreelandella salicampi</name>
    <dbReference type="NCBI Taxonomy" id="1449798"/>
    <lineage>
        <taxon>Bacteria</taxon>
        <taxon>Pseudomonadati</taxon>
        <taxon>Pseudomonadota</taxon>
        <taxon>Gammaproteobacteria</taxon>
        <taxon>Oceanospirillales</taxon>
        <taxon>Halomonadaceae</taxon>
        <taxon>Vreelandella</taxon>
    </lineage>
</organism>